<evidence type="ECO:0000313" key="1">
    <source>
        <dbReference type="EMBL" id="CAB5187132.1"/>
    </source>
</evidence>
<dbReference type="EMBL" id="LR798208">
    <property type="protein sequence ID" value="CAB5187132.1"/>
    <property type="molecule type" value="Genomic_DNA"/>
</dbReference>
<protein>
    <submittedName>
        <fullName evidence="1">Uncharacterized protein</fullName>
    </submittedName>
</protein>
<name>A0A6J7WD11_9CAUD</name>
<sequence>MKLKPQFEKGSIYVKALNRSVNLGVATQAELLALKNAGITYLFEEENEIVLENKIEPMKEDLEYLKNKKNKK</sequence>
<reference evidence="1" key="1">
    <citation type="submission" date="2020-05" db="EMBL/GenBank/DDBJ databases">
        <authorList>
            <person name="Chiriac C."/>
            <person name="Salcher M."/>
            <person name="Ghai R."/>
            <person name="Kavagutti S V."/>
        </authorList>
    </citation>
    <scope>NUCLEOTIDE SEQUENCE</scope>
</reference>
<accession>A0A6J7WD11</accession>
<gene>
    <name evidence="1" type="ORF">UFOVP163_5</name>
</gene>
<proteinExistence type="predicted"/>
<organism evidence="1">
    <name type="scientific">uncultured Caudovirales phage</name>
    <dbReference type="NCBI Taxonomy" id="2100421"/>
    <lineage>
        <taxon>Viruses</taxon>
        <taxon>Duplodnaviria</taxon>
        <taxon>Heunggongvirae</taxon>
        <taxon>Uroviricota</taxon>
        <taxon>Caudoviricetes</taxon>
        <taxon>Peduoviridae</taxon>
        <taxon>Maltschvirus</taxon>
        <taxon>Maltschvirus maltsch</taxon>
    </lineage>
</organism>